<dbReference type="InterPro" id="IPR000467">
    <property type="entry name" value="G_patch_dom"/>
</dbReference>
<sequence>MQSFGDLEVLDQLDDADFLNSSTRIRRFKGSKKNAHTFPRSKGTRISQWPRMRFVRAVDIFNPTEEVNRMIEEEKSKRNATSDFSGLEYKSKASEEEHPYVQKTPGVHQDVVLFKPIRNNIISREDKEPSHAQKNIHEDATVYKPVTVTEKQSEEKHTPRIALDSPRSHKPHKAKGLQKENMDGKNKKAHKNSDKRFGREKPYILSDTEDNLPDEDSTDTELKFSMNKFADLSMLSETDEDDESMEGDEDIESTNAESTDENGSSSHENSDLLNDQHDQDYEYDDEELANVLAETENLEDEEVNALLASVFNDSDDSEIEAYLSVGDTGANDFTLYDYDSEEEPYQKAPPKALLKPSKKDNKKKEKSKKVSKKERKAQGKLERKAGKSITNRLASAYDVDEDIAQELEMYSDLQEQWIKDHQKKAKKRNEREEKRAQGLLGKKSSKKLAKKAAASDKGSDPDSPTLSKADHDFIMHAYKRMQQLCLSGVDEVSLPACRKYVRRLVHEIANRLNLRSQSYGSGKKRYTVLSKTPRFNSSDINSTSLTRILHRVQLSVEKRSGISGKPGRKPNIMLASKRTVTSATKLYEGQVVGGDAPEITRANPGRRMLERLGWYAGKGLGHPENEGSHESLRAIVKTSRSGLG</sequence>
<dbReference type="InterPro" id="IPR051189">
    <property type="entry name" value="Splicing_assoc_domain"/>
</dbReference>
<dbReference type="AlphaFoldDB" id="A0AAE9WA50"/>
<dbReference type="SMART" id="SM00393">
    <property type="entry name" value="R3H"/>
    <property type="match status" value="1"/>
</dbReference>
<proteinExistence type="predicted"/>
<feature type="compositionally biased region" description="Basic residues" evidence="1">
    <location>
        <begin position="364"/>
        <end position="375"/>
    </location>
</feature>
<dbReference type="InterPro" id="IPR036867">
    <property type="entry name" value="R3H_dom_sf"/>
</dbReference>
<protein>
    <submittedName>
        <fullName evidence="4">R3H and G-patch domain protein Sqs1</fullName>
    </submittedName>
</protein>
<feature type="domain" description="G-patch" evidence="2">
    <location>
        <begin position="601"/>
        <end position="644"/>
    </location>
</feature>
<gene>
    <name evidence="4" type="primary">sqs1</name>
    <name evidence="4" type="ORF">SOMG_01285</name>
</gene>
<dbReference type="PANTHER" id="PTHR14195">
    <property type="entry name" value="G PATCH DOMAIN CONTAINING PROTEIN 2"/>
    <property type="match status" value="1"/>
</dbReference>
<dbReference type="SUPFAM" id="SSF82708">
    <property type="entry name" value="R3H domain"/>
    <property type="match status" value="1"/>
</dbReference>
<keyword evidence="5" id="KW-1185">Reference proteome</keyword>
<dbReference type="PROSITE" id="PS51061">
    <property type="entry name" value="R3H"/>
    <property type="match status" value="1"/>
</dbReference>
<dbReference type="KEGG" id="som:SOMG_01285"/>
<feature type="compositionally biased region" description="Acidic residues" evidence="1">
    <location>
        <begin position="237"/>
        <end position="252"/>
    </location>
</feature>
<dbReference type="Gene3D" id="3.30.1370.50">
    <property type="entry name" value="R3H-like domain"/>
    <property type="match status" value="1"/>
</dbReference>
<feature type="compositionally biased region" description="Basic and acidic residues" evidence="1">
    <location>
        <begin position="376"/>
        <end position="385"/>
    </location>
</feature>
<name>A0AAE9WA50_9SCHI</name>
<feature type="region of interest" description="Disordered" evidence="1">
    <location>
        <begin position="619"/>
        <end position="644"/>
    </location>
</feature>
<dbReference type="InterPro" id="IPR001374">
    <property type="entry name" value="R3H_dom"/>
</dbReference>
<dbReference type="Proteomes" id="UP001212411">
    <property type="component" value="Chromosome 1"/>
</dbReference>
<feature type="compositionally biased region" description="Polar residues" evidence="1">
    <location>
        <begin position="254"/>
        <end position="267"/>
    </location>
</feature>
<dbReference type="EMBL" id="CP115611">
    <property type="protein sequence ID" value="WBW72562.1"/>
    <property type="molecule type" value="Genomic_DNA"/>
</dbReference>
<dbReference type="PROSITE" id="PS50174">
    <property type="entry name" value="G_PATCH"/>
    <property type="match status" value="1"/>
</dbReference>
<feature type="region of interest" description="Disordered" evidence="1">
    <location>
        <begin position="421"/>
        <end position="467"/>
    </location>
</feature>
<dbReference type="RefSeq" id="XP_056036805.1">
    <property type="nucleotide sequence ID" value="XM_056180078.1"/>
</dbReference>
<evidence type="ECO:0000256" key="1">
    <source>
        <dbReference type="SAM" id="MobiDB-lite"/>
    </source>
</evidence>
<evidence type="ECO:0000313" key="5">
    <source>
        <dbReference type="Proteomes" id="UP001212411"/>
    </source>
</evidence>
<accession>A0AAE9WA50</accession>
<evidence type="ECO:0000313" key="4">
    <source>
        <dbReference type="EMBL" id="WBW72562.1"/>
    </source>
</evidence>
<feature type="region of interest" description="Disordered" evidence="1">
    <location>
        <begin position="123"/>
        <end position="299"/>
    </location>
</feature>
<feature type="domain" description="R3H" evidence="3">
    <location>
        <begin position="460"/>
        <end position="533"/>
    </location>
</feature>
<dbReference type="GeneID" id="80874767"/>
<dbReference type="Pfam" id="PF01585">
    <property type="entry name" value="G-patch"/>
    <property type="match status" value="1"/>
</dbReference>
<feature type="region of interest" description="Disordered" evidence="1">
    <location>
        <begin position="322"/>
        <end position="387"/>
    </location>
</feature>
<evidence type="ECO:0000259" key="2">
    <source>
        <dbReference type="PROSITE" id="PS50174"/>
    </source>
</evidence>
<feature type="compositionally biased region" description="Basic and acidic residues" evidence="1">
    <location>
        <begin position="123"/>
        <end position="141"/>
    </location>
</feature>
<dbReference type="Pfam" id="PF01424">
    <property type="entry name" value="R3H"/>
    <property type="match status" value="1"/>
</dbReference>
<dbReference type="GO" id="GO:0003676">
    <property type="term" value="F:nucleic acid binding"/>
    <property type="evidence" value="ECO:0007669"/>
    <property type="project" value="UniProtKB-UniRule"/>
</dbReference>
<feature type="compositionally biased region" description="Basic and acidic residues" evidence="1">
    <location>
        <begin position="268"/>
        <end position="280"/>
    </location>
</feature>
<dbReference type="SMART" id="SM00443">
    <property type="entry name" value="G_patch"/>
    <property type="match status" value="1"/>
</dbReference>
<feature type="compositionally biased region" description="Basic and acidic residues" evidence="1">
    <location>
        <begin position="621"/>
        <end position="632"/>
    </location>
</feature>
<feature type="compositionally biased region" description="Basic and acidic residues" evidence="1">
    <location>
        <begin position="177"/>
        <end position="202"/>
    </location>
</feature>
<evidence type="ECO:0000259" key="3">
    <source>
        <dbReference type="PROSITE" id="PS51061"/>
    </source>
</evidence>
<organism evidence="4 5">
    <name type="scientific">Schizosaccharomyces osmophilus</name>
    <dbReference type="NCBI Taxonomy" id="2545709"/>
    <lineage>
        <taxon>Eukaryota</taxon>
        <taxon>Fungi</taxon>
        <taxon>Dikarya</taxon>
        <taxon>Ascomycota</taxon>
        <taxon>Taphrinomycotina</taxon>
        <taxon>Schizosaccharomycetes</taxon>
        <taxon>Schizosaccharomycetales</taxon>
        <taxon>Schizosaccharomycetaceae</taxon>
        <taxon>Schizosaccharomyces</taxon>
    </lineage>
</organism>
<reference evidence="4 5" key="1">
    <citation type="journal article" date="2023" name="G3 (Bethesda)">
        <title>A high-quality reference genome for the fission yeast Schizosaccharomyces osmophilus.</title>
        <authorList>
            <person name="Jia G.S."/>
            <person name="Zhang W.C."/>
            <person name="Liang Y."/>
            <person name="Liu X.H."/>
            <person name="Rhind N."/>
            <person name="Pidoux A."/>
            <person name="Brysch-Herzberg M."/>
            <person name="Du L.L."/>
        </authorList>
    </citation>
    <scope>NUCLEOTIDE SEQUENCE [LARGE SCALE GENOMIC DNA]</scope>
    <source>
        <strain evidence="4 5">CBS 15793</strain>
    </source>
</reference>
<feature type="compositionally biased region" description="Acidic residues" evidence="1">
    <location>
        <begin position="207"/>
        <end position="219"/>
    </location>
</feature>